<organism evidence="1 2">
    <name type="scientific">Alicyclobacillus acidoterrestris (strain ATCC 49025 / DSM 3922 / CIP 106132 / NCIMB 13137 / GD3B)</name>
    <dbReference type="NCBI Taxonomy" id="1356854"/>
    <lineage>
        <taxon>Bacteria</taxon>
        <taxon>Bacillati</taxon>
        <taxon>Bacillota</taxon>
        <taxon>Bacilli</taxon>
        <taxon>Bacillales</taxon>
        <taxon>Alicyclobacillaceae</taxon>
        <taxon>Alicyclobacillus</taxon>
    </lineage>
</organism>
<dbReference type="Proteomes" id="UP000829401">
    <property type="component" value="Chromosome"/>
</dbReference>
<name>T0CGE0_ALIAG</name>
<dbReference type="RefSeq" id="WP_021295438.1">
    <property type="nucleotide sequence ID" value="NZ_AURB01000068.1"/>
</dbReference>
<accession>T0CGE0</accession>
<protein>
    <submittedName>
        <fullName evidence="1">DUF2254 domain-containing protein</fullName>
    </submittedName>
</protein>
<accession>A0A9E6ZMT1</accession>
<dbReference type="STRING" id="1356854.N007_03045"/>
<gene>
    <name evidence="1" type="ORF">K1I37_09300</name>
</gene>
<evidence type="ECO:0000313" key="2">
    <source>
        <dbReference type="Proteomes" id="UP000829401"/>
    </source>
</evidence>
<dbReference type="Pfam" id="PF10011">
    <property type="entry name" value="DUF2254"/>
    <property type="match status" value="1"/>
</dbReference>
<dbReference type="InterPro" id="IPR018723">
    <property type="entry name" value="DUF2254_membrane"/>
</dbReference>
<keyword evidence="2" id="KW-1185">Reference proteome</keyword>
<dbReference type="KEGG" id="aaco:K1I37_09300"/>
<dbReference type="AlphaFoldDB" id="T0CGE0"/>
<evidence type="ECO:0000313" key="1">
    <source>
        <dbReference type="EMBL" id="UNO50611.1"/>
    </source>
</evidence>
<proteinExistence type="predicted"/>
<dbReference type="EMBL" id="CP080467">
    <property type="protein sequence ID" value="UNO50611.1"/>
    <property type="molecule type" value="Genomic_DNA"/>
</dbReference>
<sequence>MSMGIRAQSYAKHVRQATSSWVFYLLVAAFVVGLVFVHPPLIFQGDTDTARNYLNTIVSSLSTILALCISIILVAIQMTAGNYTHRVLDFFVRLPYNASLFLVFLITIMHSFLLMAKIREPERDPLTLPLQSEMSADLILVFICFLSLLLYMYAVVQLLKPERIIQLILREYDTAVRASRWLSALENVEQICDIVKRAASVNDSLTGTYGLMKMQEIAAKLPVPVGEGEEVLAVHRSFLNQWGEIVGVTVKEKETGITYVALDALYEQGCLYLESNSYVPAQEVVQMYRNIVFSHLLPEGQEYYAETVALRLYRLAAIAVQSTERGQQFAVRTWEVILACGENCFRLGKGYPTLFAGFLMVDEICTLFEGVCDTAFYERALLTYFSLWKAFAAVADRKDVAAWARWWSQQQWHDALRQHGRSLAMALAEHQGRQELVVTLRYLLPESADPPADETALQTIWPTLFDGIPFATNGMPGGSDSLANFCGGGSAAENRL</sequence>
<reference evidence="2" key="1">
    <citation type="journal article" date="2022" name="G3 (Bethesda)">
        <title>Unveiling the complete genome sequence of Alicyclobacillus acidoterrestris DSM 3922T, a taint-producing strain.</title>
        <authorList>
            <person name="Leonardo I.C."/>
            <person name="Barreto Crespo M.T."/>
            <person name="Gaspar F.B."/>
        </authorList>
    </citation>
    <scope>NUCLEOTIDE SEQUENCE [LARGE SCALE GENOMIC DNA]</scope>
    <source>
        <strain evidence="2">DSM 3922</strain>
    </source>
</reference>